<name>A0A7R9K8T0_TIMGE</name>
<dbReference type="AlphaFoldDB" id="A0A7R9K8T0"/>
<protein>
    <submittedName>
        <fullName evidence="1">Uncharacterized protein</fullName>
    </submittedName>
</protein>
<reference evidence="1" key="1">
    <citation type="submission" date="2020-11" db="EMBL/GenBank/DDBJ databases">
        <authorList>
            <person name="Tran Van P."/>
        </authorList>
    </citation>
    <scope>NUCLEOTIDE SEQUENCE</scope>
</reference>
<sequence>MVKCLVESLREVLEELYSEGIVVGSEHKLFAGLLIKCVVQLELIQTIDNIVFFPATSRKEDQENLALAQTLVVRGRNIFSESVPATLVAVEH</sequence>
<organism evidence="1">
    <name type="scientific">Timema genevievae</name>
    <name type="common">Walking stick</name>
    <dbReference type="NCBI Taxonomy" id="629358"/>
    <lineage>
        <taxon>Eukaryota</taxon>
        <taxon>Metazoa</taxon>
        <taxon>Ecdysozoa</taxon>
        <taxon>Arthropoda</taxon>
        <taxon>Hexapoda</taxon>
        <taxon>Insecta</taxon>
        <taxon>Pterygota</taxon>
        <taxon>Neoptera</taxon>
        <taxon>Polyneoptera</taxon>
        <taxon>Phasmatodea</taxon>
        <taxon>Timematodea</taxon>
        <taxon>Timematoidea</taxon>
        <taxon>Timematidae</taxon>
        <taxon>Timema</taxon>
    </lineage>
</organism>
<accession>A0A7R9K8T0</accession>
<evidence type="ECO:0000313" key="1">
    <source>
        <dbReference type="EMBL" id="CAD7610706.1"/>
    </source>
</evidence>
<dbReference type="EMBL" id="OE846960">
    <property type="protein sequence ID" value="CAD7610706.1"/>
    <property type="molecule type" value="Genomic_DNA"/>
</dbReference>
<proteinExistence type="predicted"/>
<gene>
    <name evidence="1" type="ORF">TGEB3V08_LOCUS10802</name>
</gene>